<dbReference type="Pfam" id="PF00071">
    <property type="entry name" value="Ras"/>
    <property type="match status" value="1"/>
</dbReference>
<dbReference type="InterPro" id="IPR003578">
    <property type="entry name" value="Small_GTPase_Rho"/>
</dbReference>
<dbReference type="SMART" id="SM00174">
    <property type="entry name" value="RHO"/>
    <property type="match status" value="1"/>
</dbReference>
<dbReference type="EMBL" id="KK113929">
    <property type="protein sequence ID" value="KFM61381.1"/>
    <property type="molecule type" value="Genomic_DNA"/>
</dbReference>
<evidence type="ECO:0000256" key="1">
    <source>
        <dbReference type="ARBA" id="ARBA00022741"/>
    </source>
</evidence>
<dbReference type="GO" id="GO:0005525">
    <property type="term" value="F:GTP binding"/>
    <property type="evidence" value="ECO:0007669"/>
    <property type="project" value="UniProtKB-KW"/>
</dbReference>
<keyword evidence="4" id="KW-1185">Reference proteome</keyword>
<sequence>MSQLNRPIKLVVVGDGTVGKTCLLIVYTTGSFPEGEYVPTVFDNYGDCVECDGVRVSLTLWDTAGQEDYERLRPLSYPGTDGFLLCFSVDNNRSYENIATKWYPEVRHHCPNTPFILVGTKTDLRDSADNQSKENFISKTQGKKMAAKIKAAKYVECSAKEASGVKEVFEEAIRAVLSPKHSTSLLHNCVLL</sequence>
<dbReference type="GO" id="GO:0003924">
    <property type="term" value="F:GTPase activity"/>
    <property type="evidence" value="ECO:0007669"/>
    <property type="project" value="InterPro"/>
</dbReference>
<dbReference type="SMART" id="SM00173">
    <property type="entry name" value="RAS"/>
    <property type="match status" value="1"/>
</dbReference>
<dbReference type="FunFam" id="3.40.50.300:FF:000118">
    <property type="entry name" value="Rho-related GTP-binding protein RhoG"/>
    <property type="match status" value="1"/>
</dbReference>
<name>A0A087T8E2_STEMI</name>
<dbReference type="GO" id="GO:0003006">
    <property type="term" value="P:developmental process involved in reproduction"/>
    <property type="evidence" value="ECO:0007669"/>
    <property type="project" value="UniProtKB-ARBA"/>
</dbReference>
<reference evidence="3 4" key="1">
    <citation type="submission" date="2013-11" db="EMBL/GenBank/DDBJ databases">
        <title>Genome sequencing of Stegodyphus mimosarum.</title>
        <authorList>
            <person name="Bechsgaard J."/>
        </authorList>
    </citation>
    <scope>NUCLEOTIDE SEQUENCE [LARGE SCALE GENOMIC DNA]</scope>
</reference>
<dbReference type="GO" id="GO:0035099">
    <property type="term" value="P:hemocyte migration"/>
    <property type="evidence" value="ECO:0007669"/>
    <property type="project" value="UniProtKB-ARBA"/>
</dbReference>
<dbReference type="Proteomes" id="UP000054359">
    <property type="component" value="Unassembled WGS sequence"/>
</dbReference>
<dbReference type="PRINTS" id="PR00449">
    <property type="entry name" value="RASTRNSFRMNG"/>
</dbReference>
<accession>A0A087T8E2</accession>
<dbReference type="InterPro" id="IPR027417">
    <property type="entry name" value="P-loop_NTPase"/>
</dbReference>
<dbReference type="SMART" id="SM00175">
    <property type="entry name" value="RAB"/>
    <property type="match status" value="1"/>
</dbReference>
<dbReference type="STRING" id="407821.A0A087T8E2"/>
<gene>
    <name evidence="3" type="ORF">X975_20668</name>
</gene>
<dbReference type="AlphaFoldDB" id="A0A087T8E2"/>
<keyword evidence="1" id="KW-0547">Nucleotide-binding</keyword>
<dbReference type="NCBIfam" id="TIGR00231">
    <property type="entry name" value="small_GTP"/>
    <property type="match status" value="1"/>
</dbReference>
<dbReference type="SUPFAM" id="SSF52540">
    <property type="entry name" value="P-loop containing nucleoside triphosphate hydrolases"/>
    <property type="match status" value="1"/>
</dbReference>
<dbReference type="Gene3D" id="3.40.50.300">
    <property type="entry name" value="P-loop containing nucleotide triphosphate hydrolases"/>
    <property type="match status" value="1"/>
</dbReference>
<dbReference type="InterPro" id="IPR001806">
    <property type="entry name" value="Small_GTPase"/>
</dbReference>
<evidence type="ECO:0000313" key="3">
    <source>
        <dbReference type="EMBL" id="KFM61381.1"/>
    </source>
</evidence>
<dbReference type="GO" id="GO:0001667">
    <property type="term" value="P:ameboidal-type cell migration"/>
    <property type="evidence" value="ECO:0007669"/>
    <property type="project" value="UniProtKB-ARBA"/>
</dbReference>
<organism evidence="3 4">
    <name type="scientific">Stegodyphus mimosarum</name>
    <name type="common">African social velvet spider</name>
    <dbReference type="NCBI Taxonomy" id="407821"/>
    <lineage>
        <taxon>Eukaryota</taxon>
        <taxon>Metazoa</taxon>
        <taxon>Ecdysozoa</taxon>
        <taxon>Arthropoda</taxon>
        <taxon>Chelicerata</taxon>
        <taxon>Arachnida</taxon>
        <taxon>Araneae</taxon>
        <taxon>Araneomorphae</taxon>
        <taxon>Entelegynae</taxon>
        <taxon>Eresoidea</taxon>
        <taxon>Eresidae</taxon>
        <taxon>Stegodyphus</taxon>
    </lineage>
</organism>
<dbReference type="PROSITE" id="PS51420">
    <property type="entry name" value="RHO"/>
    <property type="match status" value="1"/>
</dbReference>
<keyword evidence="2" id="KW-0342">GTP-binding</keyword>
<dbReference type="PANTHER" id="PTHR24072">
    <property type="entry name" value="RHO FAMILY GTPASE"/>
    <property type="match status" value="1"/>
</dbReference>
<protein>
    <submittedName>
        <fullName evidence="3">Ras-related protein ced-10</fullName>
    </submittedName>
</protein>
<dbReference type="GO" id="GO:0022412">
    <property type="term" value="P:cellular process involved in reproduction in multicellular organism"/>
    <property type="evidence" value="ECO:0007669"/>
    <property type="project" value="UniProtKB-ARBA"/>
</dbReference>
<dbReference type="GO" id="GO:0007264">
    <property type="term" value="P:small GTPase-mediated signal transduction"/>
    <property type="evidence" value="ECO:0007669"/>
    <property type="project" value="InterPro"/>
</dbReference>
<dbReference type="OMA" id="ENVIHKW"/>
<evidence type="ECO:0000313" key="4">
    <source>
        <dbReference type="Proteomes" id="UP000054359"/>
    </source>
</evidence>
<dbReference type="PROSITE" id="PS51419">
    <property type="entry name" value="RAB"/>
    <property type="match status" value="1"/>
</dbReference>
<proteinExistence type="predicted"/>
<evidence type="ECO:0000256" key="2">
    <source>
        <dbReference type="ARBA" id="ARBA00023134"/>
    </source>
</evidence>
<dbReference type="OrthoDB" id="8830751at2759"/>
<dbReference type="CDD" id="cd00157">
    <property type="entry name" value="Rho"/>
    <property type="match status" value="1"/>
</dbReference>
<dbReference type="InterPro" id="IPR005225">
    <property type="entry name" value="Small_GTP-bd"/>
</dbReference>
<feature type="non-terminal residue" evidence="3">
    <location>
        <position position="192"/>
    </location>
</feature>
<dbReference type="GO" id="GO:0035006">
    <property type="term" value="P:melanization defense response"/>
    <property type="evidence" value="ECO:0007669"/>
    <property type="project" value="UniProtKB-ARBA"/>
</dbReference>
<dbReference type="PROSITE" id="PS51421">
    <property type="entry name" value="RAS"/>
    <property type="match status" value="1"/>
</dbReference>